<gene>
    <name evidence="1" type="ORF">ERS132441_00725</name>
</gene>
<dbReference type="PATRIC" id="fig|1307.473.peg.2214"/>
<evidence type="ECO:0000313" key="2">
    <source>
        <dbReference type="Proteomes" id="UP000075193"/>
    </source>
</evidence>
<organism evidence="1 2">
    <name type="scientific">Streptococcus suis</name>
    <dbReference type="NCBI Taxonomy" id="1307"/>
    <lineage>
        <taxon>Bacteria</taxon>
        <taxon>Bacillati</taxon>
        <taxon>Bacillota</taxon>
        <taxon>Bacilli</taxon>
        <taxon>Lactobacillales</taxon>
        <taxon>Streptococcaceae</taxon>
        <taxon>Streptococcus</taxon>
    </lineage>
</organism>
<proteinExistence type="predicted"/>
<accession>A0A0N0DM79</accession>
<protein>
    <submittedName>
        <fullName evidence="1">Uncharacterized protein</fullName>
    </submittedName>
</protein>
<reference evidence="1 2" key="1">
    <citation type="submission" date="2016-02" db="EMBL/GenBank/DDBJ databases">
        <authorList>
            <consortium name="Pathogen Informatics"/>
        </authorList>
    </citation>
    <scope>NUCLEOTIDE SEQUENCE [LARGE SCALE GENOMIC DNA]</scope>
    <source>
        <strain evidence="1 2">LSS79</strain>
    </source>
</reference>
<sequence>MTEQQKAVITKEQARFLAHLELKSYAVKMDAIARANTELTFQSDYDREEFVKAVMADDWVIDTGHYLINVLAPLQEKGFITATTNNNPLSGEVVYTVTADVAKAALFTEEELGSIKALQPYVKTEFLIAEYDAIKRYGHVMDWLNEADQGPGTVEESEVASPEGLTVADSSSEEPTVHHAKANYRIK</sequence>
<dbReference type="RefSeq" id="WP_024389274.1">
    <property type="nucleotide sequence ID" value="NZ_CEDF01000006.1"/>
</dbReference>
<dbReference type="AlphaFoldDB" id="A0A0N0DM79"/>
<evidence type="ECO:0000313" key="1">
    <source>
        <dbReference type="EMBL" id="CYV59789.1"/>
    </source>
</evidence>
<name>A0A0N0DM79_STRSU</name>
<dbReference type="EMBL" id="FIIC01000006">
    <property type="protein sequence ID" value="CYV59789.1"/>
    <property type="molecule type" value="Genomic_DNA"/>
</dbReference>
<dbReference type="Proteomes" id="UP000075193">
    <property type="component" value="Unassembled WGS sequence"/>
</dbReference>